<proteinExistence type="predicted"/>
<dbReference type="Proteomes" id="UP000886752">
    <property type="component" value="Unassembled WGS sequence"/>
</dbReference>
<dbReference type="InterPro" id="IPR036676">
    <property type="entry name" value="PurM-like_C_sf"/>
</dbReference>
<evidence type="ECO:0000313" key="8">
    <source>
        <dbReference type="EMBL" id="HIW00010.1"/>
    </source>
</evidence>
<dbReference type="InterPro" id="IPR036921">
    <property type="entry name" value="PurM-like_N_sf"/>
</dbReference>
<dbReference type="EMBL" id="DXHV01000028">
    <property type="protein sequence ID" value="HIW00010.1"/>
    <property type="molecule type" value="Genomic_DNA"/>
</dbReference>
<accession>A0A9D1PUV1</accession>
<evidence type="ECO:0000259" key="6">
    <source>
        <dbReference type="Pfam" id="PF00586"/>
    </source>
</evidence>
<reference evidence="8" key="1">
    <citation type="journal article" date="2021" name="PeerJ">
        <title>Extensive microbial diversity within the chicken gut microbiome revealed by metagenomics and culture.</title>
        <authorList>
            <person name="Gilroy R."/>
            <person name="Ravi A."/>
            <person name="Getino M."/>
            <person name="Pursley I."/>
            <person name="Horton D.L."/>
            <person name="Alikhan N.F."/>
            <person name="Baker D."/>
            <person name="Gharbi K."/>
            <person name="Hall N."/>
            <person name="Watson M."/>
            <person name="Adriaenssens E.M."/>
            <person name="Foster-Nyarko E."/>
            <person name="Jarju S."/>
            <person name="Secka A."/>
            <person name="Antonio M."/>
            <person name="Oren A."/>
            <person name="Chaudhuri R.R."/>
            <person name="La Ragione R."/>
            <person name="Hildebrand F."/>
            <person name="Pallen M.J."/>
        </authorList>
    </citation>
    <scope>NUCLEOTIDE SEQUENCE</scope>
    <source>
        <strain evidence="8">ChiHecec2B26-446</strain>
    </source>
</reference>
<dbReference type="Gene3D" id="3.90.650.10">
    <property type="entry name" value="PurM-like C-terminal domain"/>
    <property type="match status" value="1"/>
</dbReference>
<evidence type="ECO:0000313" key="9">
    <source>
        <dbReference type="Proteomes" id="UP000886752"/>
    </source>
</evidence>
<organism evidence="8 9">
    <name type="scientific">Candidatus Desulfovibrio intestinipullorum</name>
    <dbReference type="NCBI Taxonomy" id="2838536"/>
    <lineage>
        <taxon>Bacteria</taxon>
        <taxon>Pseudomonadati</taxon>
        <taxon>Thermodesulfobacteriota</taxon>
        <taxon>Desulfovibrionia</taxon>
        <taxon>Desulfovibrionales</taxon>
        <taxon>Desulfovibrionaceae</taxon>
        <taxon>Desulfovibrio</taxon>
    </lineage>
</organism>
<keyword evidence="2" id="KW-0547">Nucleotide-binding</keyword>
<evidence type="ECO:0000256" key="5">
    <source>
        <dbReference type="ARBA" id="ARBA00023266"/>
    </source>
</evidence>
<evidence type="ECO:0000256" key="4">
    <source>
        <dbReference type="ARBA" id="ARBA00022840"/>
    </source>
</evidence>
<dbReference type="GO" id="GO:0016260">
    <property type="term" value="P:selenocysteine biosynthetic process"/>
    <property type="evidence" value="ECO:0007669"/>
    <property type="project" value="TreeGrafter"/>
</dbReference>
<dbReference type="AlphaFoldDB" id="A0A9D1PUV1"/>
<comment type="caution">
    <text evidence="8">The sequence shown here is derived from an EMBL/GenBank/DDBJ whole genome shotgun (WGS) entry which is preliminary data.</text>
</comment>
<dbReference type="InterPro" id="IPR016188">
    <property type="entry name" value="PurM-like_N"/>
</dbReference>
<dbReference type="GO" id="GO:0004756">
    <property type="term" value="F:selenide, water dikinase activity"/>
    <property type="evidence" value="ECO:0007669"/>
    <property type="project" value="UniProtKB-EC"/>
</dbReference>
<dbReference type="SUPFAM" id="SSF56042">
    <property type="entry name" value="PurM C-terminal domain-like"/>
    <property type="match status" value="1"/>
</dbReference>
<dbReference type="PANTHER" id="PTHR10256">
    <property type="entry name" value="SELENIDE, WATER DIKINASE"/>
    <property type="match status" value="1"/>
</dbReference>
<evidence type="ECO:0000256" key="3">
    <source>
        <dbReference type="ARBA" id="ARBA00022777"/>
    </source>
</evidence>
<dbReference type="Gene3D" id="3.30.1330.10">
    <property type="entry name" value="PurM-like, N-terminal domain"/>
    <property type="match status" value="1"/>
</dbReference>
<feature type="domain" description="PurM-like C-terminal" evidence="7">
    <location>
        <begin position="146"/>
        <end position="319"/>
    </location>
</feature>
<dbReference type="InterPro" id="IPR004536">
    <property type="entry name" value="SPS/SelD"/>
</dbReference>
<dbReference type="GO" id="GO:0005524">
    <property type="term" value="F:ATP binding"/>
    <property type="evidence" value="ECO:0007669"/>
    <property type="project" value="UniProtKB-KW"/>
</dbReference>
<reference evidence="8" key="2">
    <citation type="submission" date="2021-04" db="EMBL/GenBank/DDBJ databases">
        <authorList>
            <person name="Gilroy R."/>
        </authorList>
    </citation>
    <scope>NUCLEOTIDE SEQUENCE</scope>
    <source>
        <strain evidence="8">ChiHecec2B26-446</strain>
    </source>
</reference>
<protein>
    <submittedName>
        <fullName evidence="8">Selenide, water dikinase SelD</fullName>
        <ecNumber evidence="8">2.7.9.3</ecNumber>
    </submittedName>
</protein>
<feature type="domain" description="PurM-like N-terminal" evidence="6">
    <location>
        <begin position="25"/>
        <end position="134"/>
    </location>
</feature>
<sequence>MLSPLMHMLPGNLEDRVLAGRAHNEDAVVVRVPAGRALVQTVDILAPVVNDALSFGRIAACNALSDVYAMGGTPWSAMSIACFPEDMALSQPETLRRVLQGALEAMTEASCVSAGGHTVRDNEMKFGLAVTGLIDPEHIATNAGLRPGQRLLLTKPLGTGILATAVKAAWEGAEEAEDCVRRWAGRLNRVAGSAISTFGLKAATDITGFGLGGHALEMAQASGVSIKLETSALPLMDKVLEYASDGLVPAGGIHNKHYCACRTLWLGQRDEDLENVLFDPQTSGGLLLAVDPDQVREVQDYLQAGGDLACEVGSVVEAADVPLLVH</sequence>
<evidence type="ECO:0000256" key="2">
    <source>
        <dbReference type="ARBA" id="ARBA00022741"/>
    </source>
</evidence>
<dbReference type="SUPFAM" id="SSF55326">
    <property type="entry name" value="PurM N-terminal domain-like"/>
    <property type="match status" value="1"/>
</dbReference>
<dbReference type="GO" id="GO:0005737">
    <property type="term" value="C:cytoplasm"/>
    <property type="evidence" value="ECO:0007669"/>
    <property type="project" value="TreeGrafter"/>
</dbReference>
<dbReference type="PANTHER" id="PTHR10256:SF0">
    <property type="entry name" value="INACTIVE SELENIDE, WATER DIKINASE-LIKE PROTEIN-RELATED"/>
    <property type="match status" value="1"/>
</dbReference>
<dbReference type="Pfam" id="PF00586">
    <property type="entry name" value="AIRS"/>
    <property type="match status" value="1"/>
</dbReference>
<evidence type="ECO:0000259" key="7">
    <source>
        <dbReference type="Pfam" id="PF02769"/>
    </source>
</evidence>
<gene>
    <name evidence="8" type="primary">selD</name>
    <name evidence="8" type="ORF">H9894_02320</name>
</gene>
<name>A0A9D1PUV1_9BACT</name>
<dbReference type="CDD" id="cd02195">
    <property type="entry name" value="SelD"/>
    <property type="match status" value="1"/>
</dbReference>
<keyword evidence="4" id="KW-0067">ATP-binding</keyword>
<evidence type="ECO:0000256" key="1">
    <source>
        <dbReference type="ARBA" id="ARBA00022679"/>
    </source>
</evidence>
<dbReference type="PIRSF" id="PIRSF036407">
    <property type="entry name" value="Selenphspht_syn"/>
    <property type="match status" value="1"/>
</dbReference>
<dbReference type="NCBIfam" id="TIGR00476">
    <property type="entry name" value="selD"/>
    <property type="match status" value="1"/>
</dbReference>
<dbReference type="EC" id="2.7.9.3" evidence="8"/>
<dbReference type="Pfam" id="PF02769">
    <property type="entry name" value="AIRS_C"/>
    <property type="match status" value="1"/>
</dbReference>
<keyword evidence="1 8" id="KW-0808">Transferase</keyword>
<dbReference type="InterPro" id="IPR010918">
    <property type="entry name" value="PurM-like_C_dom"/>
</dbReference>
<keyword evidence="5" id="KW-0711">Selenium</keyword>
<keyword evidence="3" id="KW-0418">Kinase</keyword>